<protein>
    <submittedName>
        <fullName evidence="1">Uncharacterized protein</fullName>
    </submittedName>
</protein>
<evidence type="ECO:0000313" key="1">
    <source>
        <dbReference type="EMBL" id="EEB47066.1"/>
    </source>
</evidence>
<gene>
    <name evidence="1" type="ORF">PROVALCAL_00775</name>
</gene>
<reference evidence="1 2" key="2">
    <citation type="submission" date="2008-10" db="EMBL/GenBank/DDBJ databases">
        <authorList>
            <person name="Fulton L."/>
            <person name="Clifton S."/>
            <person name="Fulton B."/>
            <person name="Xu J."/>
            <person name="Minx P."/>
            <person name="Pepin K.H."/>
            <person name="Johnson M."/>
            <person name="Bhonagiri V."/>
            <person name="Nash W.E."/>
            <person name="Mardis E.R."/>
            <person name="Wilson R.K."/>
        </authorList>
    </citation>
    <scope>NUCLEOTIDE SEQUENCE [LARGE SCALE GENOMIC DNA]</scope>
    <source>
        <strain evidence="1 2">DSM 30120</strain>
    </source>
</reference>
<sequence>MGLLNGEMLCQHKDSINQFNFVKSWIKVFLKNKKSRRYLRVMKGYV</sequence>
<reference evidence="1 2" key="1">
    <citation type="submission" date="2008-10" db="EMBL/GenBank/DDBJ databases">
        <title>Draft genome sequence of Providencia alcalifaciens (DSM 30120).</title>
        <authorList>
            <person name="Sudarsanam P."/>
            <person name="Ley R."/>
            <person name="Guruge J."/>
            <person name="Turnbaugh P.J."/>
            <person name="Mahowald M."/>
            <person name="Liep D."/>
            <person name="Gordon J."/>
        </authorList>
    </citation>
    <scope>NUCLEOTIDE SEQUENCE [LARGE SCALE GENOMIC DNA]</scope>
    <source>
        <strain evidence="1 2">DSM 30120</strain>
    </source>
</reference>
<proteinExistence type="predicted"/>
<dbReference type="Proteomes" id="UP000003729">
    <property type="component" value="Unassembled WGS sequence"/>
</dbReference>
<name>B6XBR4_9GAMM</name>
<accession>B6XBR4</accession>
<dbReference type="AlphaFoldDB" id="B6XBR4"/>
<comment type="caution">
    <text evidence="1">The sequence shown here is derived from an EMBL/GenBank/DDBJ whole genome shotgun (WGS) entry which is preliminary data.</text>
</comment>
<organism evidence="1 2">
    <name type="scientific">Providencia alcalifaciens DSM 30120</name>
    <dbReference type="NCBI Taxonomy" id="520999"/>
    <lineage>
        <taxon>Bacteria</taxon>
        <taxon>Pseudomonadati</taxon>
        <taxon>Pseudomonadota</taxon>
        <taxon>Gammaproteobacteria</taxon>
        <taxon>Enterobacterales</taxon>
        <taxon>Morganellaceae</taxon>
        <taxon>Providencia</taxon>
    </lineage>
</organism>
<dbReference type="EMBL" id="ABXW01000014">
    <property type="protein sequence ID" value="EEB47066.1"/>
    <property type="molecule type" value="Genomic_DNA"/>
</dbReference>
<evidence type="ECO:0000313" key="2">
    <source>
        <dbReference type="Proteomes" id="UP000003729"/>
    </source>
</evidence>